<evidence type="ECO:0000313" key="1">
    <source>
        <dbReference type="EMBL" id="SPD22226.1"/>
    </source>
</evidence>
<accession>A0A2N9I898</accession>
<organism evidence="1">
    <name type="scientific">Fagus sylvatica</name>
    <name type="common">Beechnut</name>
    <dbReference type="NCBI Taxonomy" id="28930"/>
    <lineage>
        <taxon>Eukaryota</taxon>
        <taxon>Viridiplantae</taxon>
        <taxon>Streptophyta</taxon>
        <taxon>Embryophyta</taxon>
        <taxon>Tracheophyta</taxon>
        <taxon>Spermatophyta</taxon>
        <taxon>Magnoliopsida</taxon>
        <taxon>eudicotyledons</taxon>
        <taxon>Gunneridae</taxon>
        <taxon>Pentapetalae</taxon>
        <taxon>rosids</taxon>
        <taxon>fabids</taxon>
        <taxon>Fagales</taxon>
        <taxon>Fagaceae</taxon>
        <taxon>Fagus</taxon>
    </lineage>
</organism>
<proteinExistence type="predicted"/>
<gene>
    <name evidence="1" type="ORF">FSB_LOCUS50108</name>
</gene>
<protein>
    <submittedName>
        <fullName evidence="1">Uncharacterized protein</fullName>
    </submittedName>
</protein>
<reference evidence="1" key="1">
    <citation type="submission" date="2018-02" db="EMBL/GenBank/DDBJ databases">
        <authorList>
            <person name="Cohen D.B."/>
            <person name="Kent A.D."/>
        </authorList>
    </citation>
    <scope>NUCLEOTIDE SEQUENCE</scope>
</reference>
<name>A0A2N9I898_FAGSY</name>
<dbReference type="AlphaFoldDB" id="A0A2N9I898"/>
<sequence>MKRIANLDNAFEVLDELGVRRRLMRMLCQSKFTHYKKRRPERSIETVAEGGEVDWIAVSSTCSTKELFGIWDDEVENKRVIESEGTKGVAE</sequence>
<dbReference type="EMBL" id="OIVN01005390">
    <property type="protein sequence ID" value="SPD22226.1"/>
    <property type="molecule type" value="Genomic_DNA"/>
</dbReference>